<evidence type="ECO:0000313" key="3">
    <source>
        <dbReference type="WBParaSite" id="SBAD_0000186501-mRNA-1"/>
    </source>
</evidence>
<reference evidence="3" key="1">
    <citation type="submission" date="2016-06" db="UniProtKB">
        <authorList>
            <consortium name="WormBaseParasite"/>
        </authorList>
    </citation>
    <scope>IDENTIFICATION</scope>
</reference>
<dbReference type="WBParaSite" id="SBAD_0000186501-mRNA-1">
    <property type="protein sequence ID" value="SBAD_0000186501-mRNA-1"/>
    <property type="gene ID" value="SBAD_0000186501"/>
</dbReference>
<dbReference type="AlphaFoldDB" id="A0A183IDT3"/>
<dbReference type="EMBL" id="UZAM01006950">
    <property type="protein sequence ID" value="VDO95465.1"/>
    <property type="molecule type" value="Genomic_DNA"/>
</dbReference>
<evidence type="ECO:0000313" key="2">
    <source>
        <dbReference type="Proteomes" id="UP000270296"/>
    </source>
</evidence>
<sequence>MHTYTSKCPTVWEVGDSHLAFDASMADRIRVRVVHGHAKEARRKAVLQIRIRLECQDMTRAELLTLVVVVAADPAGKKRRTERQCNSIRLEKTS</sequence>
<proteinExistence type="predicted"/>
<keyword evidence="2" id="KW-1185">Reference proteome</keyword>
<protein>
    <submittedName>
        <fullName evidence="3">Transposase</fullName>
    </submittedName>
</protein>
<name>A0A183IDT3_9BILA</name>
<dbReference type="Proteomes" id="UP000270296">
    <property type="component" value="Unassembled WGS sequence"/>
</dbReference>
<accession>A0A183IDT3</accession>
<organism evidence="3">
    <name type="scientific">Soboliphyme baturini</name>
    <dbReference type="NCBI Taxonomy" id="241478"/>
    <lineage>
        <taxon>Eukaryota</taxon>
        <taxon>Metazoa</taxon>
        <taxon>Ecdysozoa</taxon>
        <taxon>Nematoda</taxon>
        <taxon>Enoplea</taxon>
        <taxon>Dorylaimia</taxon>
        <taxon>Dioctophymatida</taxon>
        <taxon>Dioctophymatoidea</taxon>
        <taxon>Soboliphymatidae</taxon>
        <taxon>Soboliphyme</taxon>
    </lineage>
</organism>
<evidence type="ECO:0000313" key="1">
    <source>
        <dbReference type="EMBL" id="VDO95465.1"/>
    </source>
</evidence>
<reference evidence="1 2" key="2">
    <citation type="submission" date="2018-11" db="EMBL/GenBank/DDBJ databases">
        <authorList>
            <consortium name="Pathogen Informatics"/>
        </authorList>
    </citation>
    <scope>NUCLEOTIDE SEQUENCE [LARGE SCALE GENOMIC DNA]</scope>
</reference>
<gene>
    <name evidence="1" type="ORF">SBAD_LOCUS1777</name>
</gene>